<dbReference type="PROSITE" id="PS51450">
    <property type="entry name" value="LRR"/>
    <property type="match status" value="1"/>
</dbReference>
<evidence type="ECO:0000256" key="2">
    <source>
        <dbReference type="ARBA" id="ARBA00008684"/>
    </source>
</evidence>
<feature type="signal peptide" evidence="16">
    <location>
        <begin position="1"/>
        <end position="22"/>
    </location>
</feature>
<dbReference type="InterPro" id="IPR032675">
    <property type="entry name" value="LRR_dom_sf"/>
</dbReference>
<dbReference type="GO" id="GO:0004672">
    <property type="term" value="F:protein kinase activity"/>
    <property type="evidence" value="ECO:0007669"/>
    <property type="project" value="InterPro"/>
</dbReference>
<dbReference type="EMBL" id="CP093345">
    <property type="protein sequence ID" value="WOG91974.1"/>
    <property type="molecule type" value="Genomic_DNA"/>
</dbReference>
<dbReference type="AlphaFoldDB" id="A0A162AHM6"/>
<dbReference type="FunFam" id="3.80.10.10:FF:000299">
    <property type="entry name" value="Piriformospora indica-insensitive protein 2"/>
    <property type="match status" value="1"/>
</dbReference>
<keyword evidence="4" id="KW-0433">Leucine-rich repeat</keyword>
<dbReference type="GO" id="GO:0005524">
    <property type="term" value="F:ATP binding"/>
    <property type="evidence" value="ECO:0007669"/>
    <property type="project" value="UniProtKB-KW"/>
</dbReference>
<reference evidence="19" key="2">
    <citation type="submission" date="2022-03" db="EMBL/GenBank/DDBJ databases">
        <title>Draft title - Genomic analysis of global carrot germplasm unveils the trajectory of domestication and the origin of high carotenoid orange carrot.</title>
        <authorList>
            <person name="Iorizzo M."/>
            <person name="Ellison S."/>
            <person name="Senalik D."/>
            <person name="Macko-Podgorni A."/>
            <person name="Grzebelus D."/>
            <person name="Bostan H."/>
            <person name="Rolling W."/>
            <person name="Curaba J."/>
            <person name="Simon P."/>
        </authorList>
    </citation>
    <scope>NUCLEOTIDE SEQUENCE</scope>
    <source>
        <tissue evidence="19">Leaf</tissue>
    </source>
</reference>
<dbReference type="PROSITE" id="PS50011">
    <property type="entry name" value="PROTEIN_KINASE_DOM"/>
    <property type="match status" value="1"/>
</dbReference>
<dbReference type="FunFam" id="3.80.10.10:FF:000101">
    <property type="entry name" value="LRR receptor-like serine/threonine-protein kinase ERECTA"/>
    <property type="match status" value="1"/>
</dbReference>
<dbReference type="InterPro" id="IPR001611">
    <property type="entry name" value="Leu-rich_rpt"/>
</dbReference>
<dbReference type="Gene3D" id="1.10.510.10">
    <property type="entry name" value="Transferase(Phosphotransferase) domain 1"/>
    <property type="match status" value="1"/>
</dbReference>
<dbReference type="InterPro" id="IPR013210">
    <property type="entry name" value="LRR_N_plant-typ"/>
</dbReference>
<dbReference type="GO" id="GO:0006952">
    <property type="term" value="P:defense response"/>
    <property type="evidence" value="ECO:0007669"/>
    <property type="project" value="UniProtKB-ARBA"/>
</dbReference>
<evidence type="ECO:0000256" key="5">
    <source>
        <dbReference type="ARBA" id="ARBA00022692"/>
    </source>
</evidence>
<evidence type="ECO:0000313" key="18">
    <source>
        <dbReference type="EMBL" id="KZN01193.1"/>
    </source>
</evidence>
<evidence type="ECO:0000313" key="19">
    <source>
        <dbReference type="EMBL" id="WOG91974.1"/>
    </source>
</evidence>
<dbReference type="Pfam" id="PF00560">
    <property type="entry name" value="LRR_1"/>
    <property type="match status" value="8"/>
</dbReference>
<dbReference type="Pfam" id="PF08263">
    <property type="entry name" value="LRRNT_2"/>
    <property type="match status" value="1"/>
</dbReference>
<dbReference type="GO" id="GO:0005886">
    <property type="term" value="C:plasma membrane"/>
    <property type="evidence" value="ECO:0007669"/>
    <property type="project" value="UniProtKB-SubCell"/>
</dbReference>
<dbReference type="Pfam" id="PF00069">
    <property type="entry name" value="Pkinase"/>
    <property type="match status" value="1"/>
</dbReference>
<evidence type="ECO:0000256" key="12">
    <source>
        <dbReference type="ARBA" id="ARBA00023170"/>
    </source>
</evidence>
<dbReference type="FunFam" id="3.80.10.10:FF:000095">
    <property type="entry name" value="LRR receptor-like serine/threonine-protein kinase GSO1"/>
    <property type="match status" value="1"/>
</dbReference>
<dbReference type="GO" id="GO:0033612">
    <property type="term" value="F:receptor serine/threonine kinase binding"/>
    <property type="evidence" value="ECO:0007669"/>
    <property type="project" value="TreeGrafter"/>
</dbReference>
<keyword evidence="11 15" id="KW-0472">Membrane</keyword>
<dbReference type="OMA" id="SIVNCRL"/>
<protein>
    <recommendedName>
        <fullName evidence="17">Protein kinase domain-containing protein</fullName>
    </recommendedName>
</protein>
<keyword evidence="13" id="KW-0325">Glycoprotein</keyword>
<comment type="subcellular location">
    <subcellularLocation>
        <location evidence="1">Cell membrane</location>
        <topology evidence="1">Single-pass type I membrane protein</topology>
    </subcellularLocation>
</comment>
<keyword evidence="5 15" id="KW-0812">Transmembrane</keyword>
<dbReference type="EMBL" id="LNRQ01000003">
    <property type="protein sequence ID" value="KZN01193.1"/>
    <property type="molecule type" value="Genomic_DNA"/>
</dbReference>
<evidence type="ECO:0000259" key="17">
    <source>
        <dbReference type="PROSITE" id="PS50011"/>
    </source>
</evidence>
<keyword evidence="9" id="KW-0067">ATP-binding</keyword>
<dbReference type="GO" id="GO:0051707">
    <property type="term" value="P:response to other organism"/>
    <property type="evidence" value="ECO:0007669"/>
    <property type="project" value="UniProtKB-ARBA"/>
</dbReference>
<evidence type="ECO:0000256" key="7">
    <source>
        <dbReference type="ARBA" id="ARBA00022737"/>
    </source>
</evidence>
<dbReference type="KEGG" id="dcr:108211628"/>
<proteinExistence type="inferred from homology"/>
<feature type="region of interest" description="Disordered" evidence="14">
    <location>
        <begin position="792"/>
        <end position="816"/>
    </location>
</feature>
<keyword evidence="8" id="KW-0547">Nucleotide-binding</keyword>
<feature type="transmembrane region" description="Helical" evidence="15">
    <location>
        <begin position="753"/>
        <end position="776"/>
    </location>
</feature>
<dbReference type="FunFam" id="1.10.510.10:FF:000192">
    <property type="entry name" value="LRR receptor-like serine/threonine-protein kinase RPK2"/>
    <property type="match status" value="1"/>
</dbReference>
<evidence type="ECO:0000256" key="14">
    <source>
        <dbReference type="SAM" id="MobiDB-lite"/>
    </source>
</evidence>
<feature type="chain" id="PRO_5007831675" description="Protein kinase domain-containing protein" evidence="16">
    <location>
        <begin position="23"/>
        <end position="1130"/>
    </location>
</feature>
<dbReference type="InterPro" id="IPR008271">
    <property type="entry name" value="Ser/Thr_kinase_AS"/>
</dbReference>
<keyword evidence="7" id="KW-0677">Repeat</keyword>
<dbReference type="OrthoDB" id="676979at2759"/>
<dbReference type="Gene3D" id="3.30.200.20">
    <property type="entry name" value="Phosphorylase Kinase, domain 1"/>
    <property type="match status" value="1"/>
</dbReference>
<sequence>MPTAIFFSLAAALLLCAATILAVDNNATEIDSLLDFKLNLHDPRGALDGWDSSTPRAPCDWRGVYCFDHRVYELRLPRLQLAGRLSDQLAKLRQLRRLSLHHNAFNSSIPLSLSTLSLLRAVYLQNNELSGELPPEISNLTNLEVLDLANNQLSGRISGNLPVQLRYLDLSANRFSGHIPNNFTASHNVQLINFSINRLSGEIPASVGYLTQLQYLYLDSNKLYGTIPSAISNCSLLVHFSAGDNLLRGLVPASIGALLKLQVVSLSGNQLSGMIPVSFLCNVSVNSSSIKILQLGFNEFTGISQPLNALCLSVLEVLELHENNIDDVFPSWLTSFSTLRILDISGNLFSWDLVDGIGKLSRLEEFRVANNSLGGGIPSGIRQCRLLRVLDLEGNSFSGSIPEFLGEFKGLKILSLGRNRFSGWIPRSLGTLGELELLNLSENKLTGKLPEEVMQLSNLTTLNLSNNKFSGEVPIYSGDLKGIMVLNMSGCGFSGKVPASIGGLLNLKTLDLSKQNISGKLPVELFGLPSLQVVALEENVLSGDVPEGFSSLSSLQFLNLSSNEFTGEIPAEYGFLPSLLVLSLSNNHISGLIPVELGNCSTLEVLELCRNSLTGNIPDEISDLPHLTDLDLGENRLTGEIPENISNCLPLSSLLLNGNMISGEIPDSLSRLLNLTELDLSSNNLTGDIPADLFLIPGLKYLNLSFNYLEGEIPWRLASQFNDPSVFEKNRKLCGKPLHKECKNERRKKRKRLILLILVIGMGAAILAFCCCGYIIGLVRWRKKLRAGLTGEKKKSPARGSSGTERGRGSGENGGPKLIMFNTKITYAEALEATRHFDEENVLSRGKYGLVYKATFLDGMVLAIRRLPDTSVTEGTFRKEAEALGKVKHRNLTVLRGYYIGAPNTRLLVYDYMPNGNLSTLLQEASHQDGHVLNWPMRHLIALGIARGLAFLHSNSMVHGDVKPQNVLFDADFEAHLCDYGLEKLALAPNAEASTSSTPVGTLGYVSPEATLTGQASKEADVYSFGIVLLEILTGRKAVMFTEDEDIVKWVKKQLQRGQISELLEPGLLELDPESSEWEEFMLGLKVGLLCTTTDPIERPSMTDVVFMLEGCRIGPDIPSPADPTSTSPL</sequence>
<dbReference type="Pfam" id="PF13855">
    <property type="entry name" value="LRR_8"/>
    <property type="match status" value="4"/>
</dbReference>
<dbReference type="SMART" id="SM00365">
    <property type="entry name" value="LRR_SD22"/>
    <property type="match status" value="5"/>
</dbReference>
<dbReference type="PANTHER" id="PTHR48056:SF28">
    <property type="entry name" value="PROTEIN KINASE DOMAIN-CONTAINING PROTEIN"/>
    <property type="match status" value="1"/>
</dbReference>
<dbReference type="SUPFAM" id="SSF52058">
    <property type="entry name" value="L domain-like"/>
    <property type="match status" value="3"/>
</dbReference>
<keyword evidence="20" id="KW-1185">Reference proteome</keyword>
<dbReference type="PANTHER" id="PTHR48056">
    <property type="entry name" value="LRR RECEPTOR-LIKE SERINE/THREONINE-PROTEIN KINASE-RELATED"/>
    <property type="match status" value="1"/>
</dbReference>
<evidence type="ECO:0000256" key="10">
    <source>
        <dbReference type="ARBA" id="ARBA00022989"/>
    </source>
</evidence>
<dbReference type="FunFam" id="3.30.200.20:FF:000404">
    <property type="entry name" value="Putative LRR receptor-like serine/threonine-protein kinase"/>
    <property type="match status" value="1"/>
</dbReference>
<keyword evidence="12" id="KW-0675">Receptor</keyword>
<dbReference type="Gramene" id="KZN01193">
    <property type="protein sequence ID" value="KZN01193"/>
    <property type="gene ID" value="DCAR_009947"/>
</dbReference>
<evidence type="ECO:0000256" key="15">
    <source>
        <dbReference type="SAM" id="Phobius"/>
    </source>
</evidence>
<dbReference type="Gene3D" id="3.80.10.10">
    <property type="entry name" value="Ribonuclease Inhibitor"/>
    <property type="match status" value="4"/>
</dbReference>
<comment type="similarity">
    <text evidence="2">Belongs to the protein kinase superfamily. Ser/Thr protein kinase family.</text>
</comment>
<name>A0A162AHM6_DAUCS</name>
<keyword evidence="6 16" id="KW-0732">Signal</keyword>
<reference evidence="18" key="1">
    <citation type="journal article" date="2016" name="Nat. Genet.">
        <title>A high-quality carrot genome assembly provides new insights into carotenoid accumulation and asterid genome evolution.</title>
        <authorList>
            <person name="Iorizzo M."/>
            <person name="Ellison S."/>
            <person name="Senalik D."/>
            <person name="Zeng P."/>
            <person name="Satapoomin P."/>
            <person name="Huang J."/>
            <person name="Bowman M."/>
            <person name="Iovene M."/>
            <person name="Sanseverino W."/>
            <person name="Cavagnaro P."/>
            <person name="Yildiz M."/>
            <person name="Macko-Podgorni A."/>
            <person name="Moranska E."/>
            <person name="Grzebelus E."/>
            <person name="Grzebelus D."/>
            <person name="Ashrafi H."/>
            <person name="Zheng Z."/>
            <person name="Cheng S."/>
            <person name="Spooner D."/>
            <person name="Van Deynze A."/>
            <person name="Simon P."/>
        </authorList>
    </citation>
    <scope>NUCLEOTIDE SEQUENCE [LARGE SCALE GENOMIC DNA]</scope>
    <source>
        <tissue evidence="18">Leaf</tissue>
    </source>
</reference>
<evidence type="ECO:0000256" key="11">
    <source>
        <dbReference type="ARBA" id="ARBA00023136"/>
    </source>
</evidence>
<dbReference type="InterPro" id="IPR050647">
    <property type="entry name" value="Plant_LRR-RLKs"/>
</dbReference>
<dbReference type="Proteomes" id="UP000077755">
    <property type="component" value="Chromosome 3"/>
</dbReference>
<evidence type="ECO:0000256" key="6">
    <source>
        <dbReference type="ARBA" id="ARBA00022729"/>
    </source>
</evidence>
<dbReference type="InterPro" id="IPR011009">
    <property type="entry name" value="Kinase-like_dom_sf"/>
</dbReference>
<evidence type="ECO:0000256" key="4">
    <source>
        <dbReference type="ARBA" id="ARBA00022614"/>
    </source>
</evidence>
<dbReference type="PROSITE" id="PS00108">
    <property type="entry name" value="PROTEIN_KINASE_ST"/>
    <property type="match status" value="1"/>
</dbReference>
<keyword evidence="10 15" id="KW-1133">Transmembrane helix</keyword>
<evidence type="ECO:0000256" key="16">
    <source>
        <dbReference type="SAM" id="SignalP"/>
    </source>
</evidence>
<evidence type="ECO:0000313" key="20">
    <source>
        <dbReference type="Proteomes" id="UP000077755"/>
    </source>
</evidence>
<dbReference type="SMART" id="SM00369">
    <property type="entry name" value="LRR_TYP"/>
    <property type="match status" value="13"/>
</dbReference>
<dbReference type="InterPro" id="IPR000719">
    <property type="entry name" value="Prot_kinase_dom"/>
</dbReference>
<evidence type="ECO:0000256" key="13">
    <source>
        <dbReference type="ARBA" id="ARBA00023180"/>
    </source>
</evidence>
<gene>
    <name evidence="18" type="ORF">DCAR_009947</name>
    <name evidence="19" type="ORF">DCAR_0311230</name>
</gene>
<evidence type="ECO:0000256" key="8">
    <source>
        <dbReference type="ARBA" id="ARBA00022741"/>
    </source>
</evidence>
<evidence type="ECO:0000256" key="1">
    <source>
        <dbReference type="ARBA" id="ARBA00004251"/>
    </source>
</evidence>
<dbReference type="InterPro" id="IPR003591">
    <property type="entry name" value="Leu-rich_rpt_typical-subtyp"/>
</dbReference>
<dbReference type="SUPFAM" id="SSF56112">
    <property type="entry name" value="Protein kinase-like (PK-like)"/>
    <property type="match status" value="1"/>
</dbReference>
<dbReference type="SMART" id="SM00220">
    <property type="entry name" value="S_TKc"/>
    <property type="match status" value="1"/>
</dbReference>
<feature type="domain" description="Protein kinase" evidence="17">
    <location>
        <begin position="837"/>
        <end position="1118"/>
    </location>
</feature>
<evidence type="ECO:0000256" key="3">
    <source>
        <dbReference type="ARBA" id="ARBA00022475"/>
    </source>
</evidence>
<keyword evidence="3" id="KW-1003">Cell membrane</keyword>
<accession>A0A162AHM6</accession>
<dbReference type="FunFam" id="3.80.10.10:FF:000041">
    <property type="entry name" value="LRR receptor-like serine/threonine-protein kinase ERECTA"/>
    <property type="match status" value="1"/>
</dbReference>
<organism evidence="18">
    <name type="scientific">Daucus carota subsp. sativus</name>
    <name type="common">Carrot</name>
    <dbReference type="NCBI Taxonomy" id="79200"/>
    <lineage>
        <taxon>Eukaryota</taxon>
        <taxon>Viridiplantae</taxon>
        <taxon>Streptophyta</taxon>
        <taxon>Embryophyta</taxon>
        <taxon>Tracheophyta</taxon>
        <taxon>Spermatophyta</taxon>
        <taxon>Magnoliopsida</taxon>
        <taxon>eudicotyledons</taxon>
        <taxon>Gunneridae</taxon>
        <taxon>Pentapetalae</taxon>
        <taxon>asterids</taxon>
        <taxon>campanulids</taxon>
        <taxon>Apiales</taxon>
        <taxon>Apiaceae</taxon>
        <taxon>Apioideae</taxon>
        <taxon>Scandiceae</taxon>
        <taxon>Daucinae</taxon>
        <taxon>Daucus</taxon>
        <taxon>Daucus sect. Daucus</taxon>
    </lineage>
</organism>
<evidence type="ECO:0000256" key="9">
    <source>
        <dbReference type="ARBA" id="ARBA00022840"/>
    </source>
</evidence>